<organism evidence="1">
    <name type="scientific">Anguilla anguilla</name>
    <name type="common">European freshwater eel</name>
    <name type="synonym">Muraena anguilla</name>
    <dbReference type="NCBI Taxonomy" id="7936"/>
    <lineage>
        <taxon>Eukaryota</taxon>
        <taxon>Metazoa</taxon>
        <taxon>Chordata</taxon>
        <taxon>Craniata</taxon>
        <taxon>Vertebrata</taxon>
        <taxon>Euteleostomi</taxon>
        <taxon>Actinopterygii</taxon>
        <taxon>Neopterygii</taxon>
        <taxon>Teleostei</taxon>
        <taxon>Anguilliformes</taxon>
        <taxon>Anguillidae</taxon>
        <taxon>Anguilla</taxon>
    </lineage>
</organism>
<reference evidence="1" key="2">
    <citation type="journal article" date="2015" name="Fish Shellfish Immunol.">
        <title>Early steps in the European eel (Anguilla anguilla)-Vibrio vulnificus interaction in the gills: Role of the RtxA13 toxin.</title>
        <authorList>
            <person name="Callol A."/>
            <person name="Pajuelo D."/>
            <person name="Ebbesson L."/>
            <person name="Teles M."/>
            <person name="MacKenzie S."/>
            <person name="Amaro C."/>
        </authorList>
    </citation>
    <scope>NUCLEOTIDE SEQUENCE</scope>
</reference>
<accession>A0A0E9W1V3</accession>
<protein>
    <submittedName>
        <fullName evidence="1">Uncharacterized protein</fullName>
    </submittedName>
</protein>
<name>A0A0E9W1V3_ANGAN</name>
<dbReference type="EMBL" id="GBXM01024218">
    <property type="protein sequence ID" value="JAH84359.1"/>
    <property type="molecule type" value="Transcribed_RNA"/>
</dbReference>
<proteinExistence type="predicted"/>
<sequence length="31" mass="3469">MMSYCYNDSSGVTDVISPLVMFVFFSVKSTL</sequence>
<evidence type="ECO:0000313" key="1">
    <source>
        <dbReference type="EMBL" id="JAH84359.1"/>
    </source>
</evidence>
<dbReference type="AlphaFoldDB" id="A0A0E9W1V3"/>
<reference evidence="1" key="1">
    <citation type="submission" date="2014-11" db="EMBL/GenBank/DDBJ databases">
        <authorList>
            <person name="Amaro Gonzalez C."/>
        </authorList>
    </citation>
    <scope>NUCLEOTIDE SEQUENCE</scope>
</reference>